<keyword evidence="2" id="KW-0413">Isomerase</keyword>
<proteinExistence type="inferred from homology"/>
<name>A0A7K0E0P2_9NOCA</name>
<dbReference type="Pfam" id="PF00378">
    <property type="entry name" value="ECH_1"/>
    <property type="match status" value="1"/>
</dbReference>
<evidence type="ECO:0000256" key="1">
    <source>
        <dbReference type="ARBA" id="ARBA00005254"/>
    </source>
</evidence>
<organism evidence="2 3">
    <name type="scientific">Nocardia aurantia</name>
    <dbReference type="NCBI Taxonomy" id="2585199"/>
    <lineage>
        <taxon>Bacteria</taxon>
        <taxon>Bacillati</taxon>
        <taxon>Actinomycetota</taxon>
        <taxon>Actinomycetes</taxon>
        <taxon>Mycobacteriales</taxon>
        <taxon>Nocardiaceae</taxon>
        <taxon>Nocardia</taxon>
    </lineage>
</organism>
<dbReference type="InterPro" id="IPR029045">
    <property type="entry name" value="ClpP/crotonase-like_dom_sf"/>
</dbReference>
<dbReference type="EC" id="5.3.3.18" evidence="2"/>
<accession>A0A7K0E0P2</accession>
<dbReference type="RefSeq" id="WP_153348781.1">
    <property type="nucleotide sequence ID" value="NZ_WEGI01000020.1"/>
</dbReference>
<protein>
    <submittedName>
        <fullName evidence="2">1,2-epoxyphenylacetyl-CoA isomerase</fullName>
        <ecNumber evidence="2">5.3.3.18</ecNumber>
    </submittedName>
</protein>
<dbReference type="Gene3D" id="3.90.226.10">
    <property type="entry name" value="2-enoyl-CoA Hydratase, Chain A, domain 1"/>
    <property type="match status" value="1"/>
</dbReference>
<evidence type="ECO:0000313" key="2">
    <source>
        <dbReference type="EMBL" id="MQY31555.1"/>
    </source>
</evidence>
<dbReference type="AlphaFoldDB" id="A0A7K0E0P2"/>
<dbReference type="CDD" id="cd06558">
    <property type="entry name" value="crotonase-like"/>
    <property type="match status" value="1"/>
</dbReference>
<dbReference type="Proteomes" id="UP000431401">
    <property type="component" value="Unassembled WGS sequence"/>
</dbReference>
<sequence length="266" mass="28612">MSSTRVERADGLVTVIFDRPAKKNALGAEDWDILRRTLIEVTDDPGDRALLLTGAGGNFSAGADLSGSMNSGGGRGLTGGEQQSILFEMRAVGEIVDRLHRLPKPTLAAVDGVAFGVALGLVLACDLVLASDRARFCEVFVKRGLALDGGTSWSLPRQVGQRRAKQIAMLGDEFGADRALEWGLINEVVPADELPKVARDWANRLATGPTTALSLIKRSLDGSDSISFAQSLEDEARAQHIVFTTHDMREGITAFLERRPPKFTGR</sequence>
<gene>
    <name evidence="2" type="primary">paaG_5</name>
    <name evidence="2" type="ORF">NRB56_71640</name>
</gene>
<dbReference type="InterPro" id="IPR001753">
    <property type="entry name" value="Enoyl-CoA_hydra/iso"/>
</dbReference>
<keyword evidence="3" id="KW-1185">Reference proteome</keyword>
<dbReference type="Gene3D" id="1.10.12.10">
    <property type="entry name" value="Lyase 2-enoyl-coa Hydratase, Chain A, domain 2"/>
    <property type="match status" value="1"/>
</dbReference>
<comment type="caution">
    <text evidence="2">The sequence shown here is derived from an EMBL/GenBank/DDBJ whole genome shotgun (WGS) entry which is preliminary data.</text>
</comment>
<dbReference type="SUPFAM" id="SSF52096">
    <property type="entry name" value="ClpP/crotonase"/>
    <property type="match status" value="1"/>
</dbReference>
<dbReference type="PANTHER" id="PTHR43459">
    <property type="entry name" value="ENOYL-COA HYDRATASE"/>
    <property type="match status" value="1"/>
</dbReference>
<reference evidence="2 3" key="1">
    <citation type="submission" date="2019-10" db="EMBL/GenBank/DDBJ databases">
        <title>Nocardia macrotermitis sp. nov. and Nocardia aurantia sp. nov., isolated from the gut of fungus growing-termite Macrotermes natalensis.</title>
        <authorList>
            <person name="Benndorf R."/>
            <person name="Schwitalla J."/>
            <person name="Martin K."/>
            <person name="De Beer W."/>
            <person name="Kaster A.-K."/>
            <person name="Vollmers J."/>
            <person name="Poulsen M."/>
            <person name="Beemelmanns C."/>
        </authorList>
    </citation>
    <scope>NUCLEOTIDE SEQUENCE [LARGE SCALE GENOMIC DNA]</scope>
    <source>
        <strain evidence="2 3">RB56</strain>
    </source>
</reference>
<dbReference type="EMBL" id="WEGI01000020">
    <property type="protein sequence ID" value="MQY31555.1"/>
    <property type="molecule type" value="Genomic_DNA"/>
</dbReference>
<comment type="similarity">
    <text evidence="1">Belongs to the enoyl-CoA hydratase/isomerase family.</text>
</comment>
<dbReference type="GO" id="GO:0016853">
    <property type="term" value="F:isomerase activity"/>
    <property type="evidence" value="ECO:0007669"/>
    <property type="project" value="UniProtKB-KW"/>
</dbReference>
<evidence type="ECO:0000313" key="3">
    <source>
        <dbReference type="Proteomes" id="UP000431401"/>
    </source>
</evidence>
<dbReference type="OrthoDB" id="9777711at2"/>
<dbReference type="InterPro" id="IPR014748">
    <property type="entry name" value="Enoyl-CoA_hydra_C"/>
</dbReference>
<dbReference type="PANTHER" id="PTHR43459:SF1">
    <property type="entry name" value="EG:BACN32G11.4 PROTEIN"/>
    <property type="match status" value="1"/>
</dbReference>